<dbReference type="InterPro" id="IPR007867">
    <property type="entry name" value="GMC_OxRtase_C"/>
</dbReference>
<sequence>MLLSTVDIHSFLCILFLYVFIACRALPLYSHRHPALPFRFSLGLVEQRPLVVIQRHSNTYRATIGVTVPHCVVCRIILLLSMHRGAAQQHYDAVIVGGGVAGCLLAGRLAMSNRRTLLLEEGPDIRRSPQWHRTLPCSLLAHRHARRGYESHRNVTTPQHTHRKDGEMVSVMIPTPQVLGGGGVMGGRSWLLGDQGDWADCAWDFRNDLLPRVQKLENVEVPAPHRGRRGRYTIGRSSAQSPFFKVFCEAMSKDTALTSEFNKKDYLLRSGCGRSECLVDPNSGTAHTTLQSYLMEAVALKRPVDVVCDACVVSISGGAADKTMAAGVSYVTGGTTIHVEADHVVLCAGGIGTPRLLLSSRSALHVDAASGSNFWDTPQVTMQFRTPTYLSHNCLMDPLVQALLWLNVTFCKPVNSLCSGYDDMICLWSSSGGQEPDVKFVFQPFTLNSDGSVPRSVGHGAQMVVQLLRPKSRGTINADGALDPKYLSHPDDAAVLSRAVSRIKELAHTLPLSNVFSELVAERFESAGVYGGAAHHAIDPETFLVKGTRNVYACDESILPTALSGNSTPYVLALAERCADSFLQQSPLFQKNANSTAEEVSSTRIIY</sequence>
<organism evidence="8">
    <name type="scientific">Trypanosoma vivax (strain Y486)</name>
    <dbReference type="NCBI Taxonomy" id="1055687"/>
    <lineage>
        <taxon>Eukaryota</taxon>
        <taxon>Discoba</taxon>
        <taxon>Euglenozoa</taxon>
        <taxon>Kinetoplastea</taxon>
        <taxon>Metakinetoplastina</taxon>
        <taxon>Trypanosomatida</taxon>
        <taxon>Trypanosomatidae</taxon>
        <taxon>Trypanosoma</taxon>
        <taxon>Duttonella</taxon>
    </lineage>
</organism>
<dbReference type="EMBL" id="HE573026">
    <property type="protein sequence ID" value="CCC50989.1"/>
    <property type="molecule type" value="Genomic_DNA"/>
</dbReference>
<dbReference type="PANTHER" id="PTHR11552:SF147">
    <property type="entry name" value="CHOLINE DEHYDROGENASE, MITOCHONDRIAL"/>
    <property type="match status" value="1"/>
</dbReference>
<dbReference type="Gene3D" id="3.50.50.60">
    <property type="entry name" value="FAD/NAD(P)-binding domain"/>
    <property type="match status" value="2"/>
</dbReference>
<dbReference type="Gene3D" id="3.30.410.40">
    <property type="match status" value="1"/>
</dbReference>
<keyword evidence="8" id="KW-0560">Oxidoreductase</keyword>
<evidence type="ECO:0000259" key="7">
    <source>
        <dbReference type="Pfam" id="PF05199"/>
    </source>
</evidence>
<dbReference type="SUPFAM" id="SSF54373">
    <property type="entry name" value="FAD-linked reductases, C-terminal domain"/>
    <property type="match status" value="1"/>
</dbReference>
<evidence type="ECO:0000256" key="1">
    <source>
        <dbReference type="ARBA" id="ARBA00001974"/>
    </source>
</evidence>
<feature type="binding site" evidence="5">
    <location>
        <position position="312"/>
    </location>
    <ligand>
        <name>FAD</name>
        <dbReference type="ChEBI" id="CHEBI:57692"/>
    </ligand>
</feature>
<evidence type="ECO:0000256" key="3">
    <source>
        <dbReference type="ARBA" id="ARBA00022630"/>
    </source>
</evidence>
<dbReference type="InterPro" id="IPR000172">
    <property type="entry name" value="GMC_OxRdtase_N"/>
</dbReference>
<dbReference type="PANTHER" id="PTHR11552">
    <property type="entry name" value="GLUCOSE-METHANOL-CHOLINE GMC OXIDOREDUCTASE"/>
    <property type="match status" value="1"/>
</dbReference>
<gene>
    <name evidence="8" type="ORF">TVY486_1000430</name>
</gene>
<comment type="cofactor">
    <cofactor evidence="1 5">
        <name>FAD</name>
        <dbReference type="ChEBI" id="CHEBI:57692"/>
    </cofactor>
</comment>
<dbReference type="AlphaFoldDB" id="G0U541"/>
<comment type="similarity">
    <text evidence="2">Belongs to the GMC oxidoreductase family.</text>
</comment>
<dbReference type="SUPFAM" id="SSF51905">
    <property type="entry name" value="FAD/NAD(P)-binding domain"/>
    <property type="match status" value="1"/>
</dbReference>
<evidence type="ECO:0000256" key="5">
    <source>
        <dbReference type="PIRSR" id="PIRSR000137-2"/>
    </source>
</evidence>
<dbReference type="GO" id="GO:0008812">
    <property type="term" value="F:choline dehydrogenase activity"/>
    <property type="evidence" value="ECO:0007669"/>
    <property type="project" value="UniProtKB-EC"/>
</dbReference>
<evidence type="ECO:0000313" key="8">
    <source>
        <dbReference type="EMBL" id="CCC50989.1"/>
    </source>
</evidence>
<dbReference type="VEuPathDB" id="TriTrypDB:TvY486_1000430"/>
<reference evidence="8" key="1">
    <citation type="journal article" date="2012" name="Proc. Natl. Acad. Sci. U.S.A.">
        <title>Antigenic diversity is generated by distinct evolutionary mechanisms in African trypanosome species.</title>
        <authorList>
            <person name="Jackson A.P."/>
            <person name="Berry A."/>
            <person name="Aslett M."/>
            <person name="Allison H.C."/>
            <person name="Burton P."/>
            <person name="Vavrova-Anderson J."/>
            <person name="Brown R."/>
            <person name="Browne H."/>
            <person name="Corton N."/>
            <person name="Hauser H."/>
            <person name="Gamble J."/>
            <person name="Gilderthorp R."/>
            <person name="Marcello L."/>
            <person name="McQuillan J."/>
            <person name="Otto T.D."/>
            <person name="Quail M.A."/>
            <person name="Sanders M.J."/>
            <person name="van Tonder A."/>
            <person name="Ginger M.L."/>
            <person name="Field M.C."/>
            <person name="Barry J.D."/>
            <person name="Hertz-Fowler C."/>
            <person name="Berriman M."/>
        </authorList>
    </citation>
    <scope>NUCLEOTIDE SEQUENCE</scope>
    <source>
        <strain evidence="8">Y486</strain>
    </source>
</reference>
<accession>G0U541</accession>
<protein>
    <submittedName>
        <fullName evidence="8">Putative choline dehydrogenase</fullName>
        <ecNumber evidence="8">1.1.99.1</ecNumber>
    </submittedName>
</protein>
<dbReference type="EC" id="1.1.99.1" evidence="8"/>
<feature type="binding site" evidence="5">
    <location>
        <position position="178"/>
    </location>
    <ligand>
        <name>FAD</name>
        <dbReference type="ChEBI" id="CHEBI:57692"/>
    </ligand>
</feature>
<dbReference type="PIRSF" id="PIRSF000137">
    <property type="entry name" value="Alcohol_oxidase"/>
    <property type="match status" value="1"/>
</dbReference>
<dbReference type="InterPro" id="IPR036188">
    <property type="entry name" value="FAD/NAD-bd_sf"/>
</dbReference>
<dbReference type="Pfam" id="PF00732">
    <property type="entry name" value="GMC_oxred_N"/>
    <property type="match status" value="1"/>
</dbReference>
<dbReference type="Pfam" id="PF05199">
    <property type="entry name" value="GMC_oxred_C"/>
    <property type="match status" value="1"/>
</dbReference>
<dbReference type="Gene3D" id="3.30.560.10">
    <property type="entry name" value="Glucose Oxidase, domain 3"/>
    <property type="match status" value="1"/>
</dbReference>
<keyword evidence="3" id="KW-0285">Flavoprotein</keyword>
<name>G0U541_TRYVY</name>
<proteinExistence type="inferred from homology"/>
<evidence type="ECO:0000256" key="2">
    <source>
        <dbReference type="ARBA" id="ARBA00010790"/>
    </source>
</evidence>
<dbReference type="InterPro" id="IPR012132">
    <property type="entry name" value="GMC_OxRdtase"/>
</dbReference>
<feature type="binding site" evidence="5">
    <location>
        <position position="418"/>
    </location>
    <ligand>
        <name>substrate</name>
    </ligand>
</feature>
<feature type="domain" description="Glucose-methanol-choline oxidoreductase N-terminal" evidence="6">
    <location>
        <begin position="91"/>
        <end position="360"/>
    </location>
</feature>
<evidence type="ECO:0000256" key="4">
    <source>
        <dbReference type="ARBA" id="ARBA00022827"/>
    </source>
</evidence>
<keyword evidence="4 5" id="KW-0274">FAD</keyword>
<dbReference type="GO" id="GO:0050660">
    <property type="term" value="F:flavin adenine dinucleotide binding"/>
    <property type="evidence" value="ECO:0007669"/>
    <property type="project" value="InterPro"/>
</dbReference>
<evidence type="ECO:0000259" key="6">
    <source>
        <dbReference type="Pfam" id="PF00732"/>
    </source>
</evidence>
<feature type="domain" description="Glucose-methanol-choline oxidoreductase C-terminal" evidence="7">
    <location>
        <begin position="470"/>
        <end position="575"/>
    </location>
</feature>